<dbReference type="GO" id="GO:0016020">
    <property type="term" value="C:membrane"/>
    <property type="evidence" value="ECO:0007669"/>
    <property type="project" value="InterPro"/>
</dbReference>
<comment type="caution">
    <text evidence="2">The sequence shown here is derived from an EMBL/GenBank/DDBJ whole genome shotgun (WGS) entry which is preliminary data.</text>
</comment>
<dbReference type="EMBL" id="JACXJA010000022">
    <property type="protein sequence ID" value="MBD2863796.1"/>
    <property type="molecule type" value="Genomic_DNA"/>
</dbReference>
<evidence type="ECO:0000313" key="3">
    <source>
        <dbReference type="Proteomes" id="UP000639396"/>
    </source>
</evidence>
<accession>A0A927CCN1</accession>
<dbReference type="PANTHER" id="PTHR35335:SF1">
    <property type="entry name" value="UPF0716 PROTEIN FXSA"/>
    <property type="match status" value="1"/>
</dbReference>
<dbReference type="Proteomes" id="UP000639396">
    <property type="component" value="Unassembled WGS sequence"/>
</dbReference>
<dbReference type="PANTHER" id="PTHR35335">
    <property type="entry name" value="UPF0716 PROTEIN FXSA"/>
    <property type="match status" value="1"/>
</dbReference>
<dbReference type="RefSeq" id="WP_190929423.1">
    <property type="nucleotide sequence ID" value="NZ_JACXJA010000022.1"/>
</dbReference>
<organism evidence="2 3">
    <name type="scientific">Paenibacillus oceani</name>
    <dbReference type="NCBI Taxonomy" id="2772510"/>
    <lineage>
        <taxon>Bacteria</taxon>
        <taxon>Bacillati</taxon>
        <taxon>Bacillota</taxon>
        <taxon>Bacilli</taxon>
        <taxon>Bacillales</taxon>
        <taxon>Paenibacillaceae</taxon>
        <taxon>Paenibacillus</taxon>
    </lineage>
</organism>
<evidence type="ECO:0000256" key="1">
    <source>
        <dbReference type="SAM" id="Phobius"/>
    </source>
</evidence>
<dbReference type="InterPro" id="IPR007313">
    <property type="entry name" value="FxsA"/>
</dbReference>
<keyword evidence="1" id="KW-1133">Transmembrane helix</keyword>
<dbReference type="AlphaFoldDB" id="A0A927CCN1"/>
<proteinExistence type="predicted"/>
<dbReference type="NCBIfam" id="NF008528">
    <property type="entry name" value="PRK11463.1-2"/>
    <property type="match status" value="1"/>
</dbReference>
<gene>
    <name evidence="2" type="primary">fxsA</name>
    <name evidence="2" type="ORF">IDH45_17545</name>
</gene>
<evidence type="ECO:0000313" key="2">
    <source>
        <dbReference type="EMBL" id="MBD2863796.1"/>
    </source>
</evidence>
<protein>
    <submittedName>
        <fullName evidence="2">Membrane protein FxsA</fullName>
    </submittedName>
</protein>
<keyword evidence="1" id="KW-0472">Membrane</keyword>
<feature type="transmembrane region" description="Helical" evidence="1">
    <location>
        <begin position="90"/>
        <end position="108"/>
    </location>
</feature>
<sequence length="131" mass="14525">MGKVLLLVFIIIPALEIWAIIEVGQRIGGWQTFGLILLTGFAGAYLARKEGSKVWAQVQRQMSVGQMPGDAILDGVCVLVGGLLLLSPGFLTDIAGIILLIPFTRPFFRNMLSAWLRNKIANGQNYFFFRR</sequence>
<keyword evidence="1" id="KW-0812">Transmembrane</keyword>
<dbReference type="Pfam" id="PF04186">
    <property type="entry name" value="FxsA"/>
    <property type="match status" value="1"/>
</dbReference>
<name>A0A927CCN1_9BACL</name>
<feature type="transmembrane region" description="Helical" evidence="1">
    <location>
        <begin position="29"/>
        <end position="47"/>
    </location>
</feature>
<keyword evidence="3" id="KW-1185">Reference proteome</keyword>
<reference evidence="2" key="1">
    <citation type="submission" date="2020-09" db="EMBL/GenBank/DDBJ databases">
        <title>A novel bacterium of genus Paenibacillus, isolated from South China Sea.</title>
        <authorList>
            <person name="Huang H."/>
            <person name="Mo K."/>
            <person name="Hu Y."/>
        </authorList>
    </citation>
    <scope>NUCLEOTIDE SEQUENCE</scope>
    <source>
        <strain evidence="2">IB182363</strain>
    </source>
</reference>